<accession>A0A1W1DWB3</accession>
<name>A0A1W1DWB3_9ZZZZ</name>
<protein>
    <submittedName>
        <fullName evidence="1">Uncharacterized protein</fullName>
    </submittedName>
</protein>
<evidence type="ECO:0000313" key="1">
    <source>
        <dbReference type="EMBL" id="SFV85978.1"/>
    </source>
</evidence>
<gene>
    <name evidence="1" type="ORF">MNB_SUP05-7-347</name>
</gene>
<proteinExistence type="predicted"/>
<sequence>MDFIQSEIEIIQKHVDNRWREKDHGVHLGDIEVDGKEQPAAVWEHKHYTFVVIKMGAFNYKSLFYFLRDKRFDAGVDVYNDLDECVDAIMKCQAEFSLAKTTKGLKVDTKK</sequence>
<reference evidence="1" key="1">
    <citation type="submission" date="2016-10" db="EMBL/GenBank/DDBJ databases">
        <authorList>
            <person name="de Groot N.N."/>
        </authorList>
    </citation>
    <scope>NUCLEOTIDE SEQUENCE</scope>
</reference>
<dbReference type="EMBL" id="FPHW01000250">
    <property type="protein sequence ID" value="SFV85978.1"/>
    <property type="molecule type" value="Genomic_DNA"/>
</dbReference>
<organism evidence="1">
    <name type="scientific">hydrothermal vent metagenome</name>
    <dbReference type="NCBI Taxonomy" id="652676"/>
    <lineage>
        <taxon>unclassified sequences</taxon>
        <taxon>metagenomes</taxon>
        <taxon>ecological metagenomes</taxon>
    </lineage>
</organism>
<dbReference type="AlphaFoldDB" id="A0A1W1DWB3"/>